<gene>
    <name evidence="3" type="ORF">GHK86_20635</name>
</gene>
<dbReference type="InterPro" id="IPR008949">
    <property type="entry name" value="Isoprenoid_synthase_dom_sf"/>
</dbReference>
<dbReference type="SUPFAM" id="SSF48576">
    <property type="entry name" value="Terpenoid synthases"/>
    <property type="match status" value="1"/>
</dbReference>
<evidence type="ECO:0000256" key="1">
    <source>
        <dbReference type="ARBA" id="ARBA00004684"/>
    </source>
</evidence>
<protein>
    <submittedName>
        <fullName evidence="3">Squalene synthase HpnD</fullName>
    </submittedName>
</protein>
<dbReference type="EMBL" id="WJHE01001450">
    <property type="protein sequence ID" value="MST35125.1"/>
    <property type="molecule type" value="Genomic_DNA"/>
</dbReference>
<keyword evidence="2" id="KW-0808">Transferase</keyword>
<sequence>RRYPIPMGALHELVDGCGMDVEGAHYADFDELVAYCRAVAGTVGRLSLGIYGATDPVRAEALADALGVALQLTNVLRDIIEDRDAMGRVYLPAEDLARFGCGPDVTGDPDALRALVSFEAARAADWYDRGLALLPMLDRRSRACTAAMAGIYRRLLTRIQADPDAVLRGRVSLPTREKALVAARALTRGTA</sequence>
<name>A0ABW9QZ31_9ACTN</name>
<reference evidence="3 4" key="1">
    <citation type="submission" date="2019-11" db="EMBL/GenBank/DDBJ databases">
        <title>Acidiferrimicrobium australis gen. nov., sp. nov., an acidophilic and obligately heterotrophic, member of the Actinobacteria that catalyses dissimilatory oxido- reduction of iron isolated from metal-rich acidic water in Chile.</title>
        <authorList>
            <person name="Gonzalez D."/>
            <person name="Huber K."/>
            <person name="Hedrich S."/>
            <person name="Rojas-Villalobos C."/>
            <person name="Quatrini R."/>
            <person name="Dinamarca M.A."/>
            <person name="Schwarz A."/>
            <person name="Canales C."/>
            <person name="Nancucheo I."/>
        </authorList>
    </citation>
    <scope>NUCLEOTIDE SEQUENCE [LARGE SCALE GENOMIC DNA]</scope>
    <source>
        <strain evidence="3 4">USS-CCA1</strain>
    </source>
</reference>
<evidence type="ECO:0000256" key="2">
    <source>
        <dbReference type="ARBA" id="ARBA00022679"/>
    </source>
</evidence>
<evidence type="ECO:0000313" key="3">
    <source>
        <dbReference type="EMBL" id="MST35125.1"/>
    </source>
</evidence>
<accession>A0ABW9QZ31</accession>
<proteinExistence type="predicted"/>
<comment type="caution">
    <text evidence="3">The sequence shown here is derived from an EMBL/GenBank/DDBJ whole genome shotgun (WGS) entry which is preliminary data.</text>
</comment>
<comment type="pathway">
    <text evidence="1">Carotenoid biosynthesis; phytoene biosynthesis.</text>
</comment>
<dbReference type="Proteomes" id="UP000437736">
    <property type="component" value="Unassembled WGS sequence"/>
</dbReference>
<dbReference type="InterPro" id="IPR019845">
    <property type="entry name" value="Squalene/phytoene_synthase_CS"/>
</dbReference>
<keyword evidence="4" id="KW-1185">Reference proteome</keyword>
<dbReference type="Gene3D" id="1.10.600.10">
    <property type="entry name" value="Farnesyl Diphosphate Synthase"/>
    <property type="match status" value="1"/>
</dbReference>
<dbReference type="InterPro" id="IPR002060">
    <property type="entry name" value="Squ/phyt_synthse"/>
</dbReference>
<dbReference type="Pfam" id="PF00494">
    <property type="entry name" value="SQS_PSY"/>
    <property type="match status" value="1"/>
</dbReference>
<feature type="non-terminal residue" evidence="3">
    <location>
        <position position="1"/>
    </location>
</feature>
<dbReference type="PROSITE" id="PS01044">
    <property type="entry name" value="SQUALEN_PHYTOEN_SYN_1"/>
    <property type="match status" value="1"/>
</dbReference>
<dbReference type="PANTHER" id="PTHR31480">
    <property type="entry name" value="BIFUNCTIONAL LYCOPENE CYCLASE/PHYTOENE SYNTHASE"/>
    <property type="match status" value="1"/>
</dbReference>
<organism evidence="3 4">
    <name type="scientific">Acidiferrimicrobium australe</name>
    <dbReference type="NCBI Taxonomy" id="2664430"/>
    <lineage>
        <taxon>Bacteria</taxon>
        <taxon>Bacillati</taxon>
        <taxon>Actinomycetota</taxon>
        <taxon>Acidimicrobiia</taxon>
        <taxon>Acidimicrobiales</taxon>
        <taxon>Acidimicrobiaceae</taxon>
        <taxon>Acidiferrimicrobium</taxon>
    </lineage>
</organism>
<evidence type="ECO:0000313" key="4">
    <source>
        <dbReference type="Proteomes" id="UP000437736"/>
    </source>
</evidence>